<feature type="transmembrane region" description="Helical" evidence="9">
    <location>
        <begin position="208"/>
        <end position="225"/>
    </location>
</feature>
<evidence type="ECO:0000313" key="11">
    <source>
        <dbReference type="Proteomes" id="UP000256856"/>
    </source>
</evidence>
<dbReference type="RefSeq" id="WP_115956229.1">
    <property type="nucleotide sequence ID" value="NZ_CP028374.1"/>
</dbReference>
<feature type="transmembrane region" description="Helical" evidence="9">
    <location>
        <begin position="80"/>
        <end position="100"/>
    </location>
</feature>
<dbReference type="OrthoDB" id="9814417at2"/>
<comment type="similarity">
    <text evidence="9">Belongs to the UbiA prenyltransferase family. Protoheme IX farnesyltransferase subfamily.</text>
</comment>
<comment type="pathway">
    <text evidence="9">Porphyrin-containing compound metabolism; heme O biosynthesis; heme O from protoheme: step 1/1.</text>
</comment>
<dbReference type="EMBL" id="CP028374">
    <property type="protein sequence ID" value="AXN02405.1"/>
    <property type="molecule type" value="Genomic_DNA"/>
</dbReference>
<dbReference type="GO" id="GO:0005886">
    <property type="term" value="C:plasma membrane"/>
    <property type="evidence" value="ECO:0007669"/>
    <property type="project" value="UniProtKB-SubCell"/>
</dbReference>
<feature type="transmembrane region" description="Helical" evidence="9">
    <location>
        <begin position="35"/>
        <end position="59"/>
    </location>
</feature>
<dbReference type="NCBIfam" id="TIGR01473">
    <property type="entry name" value="cyoE_ctaB"/>
    <property type="match status" value="1"/>
</dbReference>
<evidence type="ECO:0000256" key="9">
    <source>
        <dbReference type="HAMAP-Rule" id="MF_00154"/>
    </source>
</evidence>
<dbReference type="KEGG" id="ppet:C9I82_459"/>
<evidence type="ECO:0000256" key="6">
    <source>
        <dbReference type="ARBA" id="ARBA00023133"/>
    </source>
</evidence>
<reference evidence="10 11" key="1">
    <citation type="submission" date="2018-03" db="EMBL/GenBank/DDBJ databases">
        <title>A parallel universe: an anciently diverged bacterial symbiosis in a Hawaiian planthopper (Hemiptera: Cixiidae) reveals rearranged nutritional responsibilities.</title>
        <authorList>
            <person name="Bennett G."/>
            <person name="Mao M."/>
        </authorList>
    </citation>
    <scope>NUCLEOTIDE SEQUENCE [LARGE SCALE GENOMIC DNA]</scope>
    <source>
        <strain evidence="10 11">OLIH</strain>
    </source>
</reference>
<evidence type="ECO:0000256" key="5">
    <source>
        <dbReference type="ARBA" id="ARBA00022989"/>
    </source>
</evidence>
<dbReference type="Proteomes" id="UP000256856">
    <property type="component" value="Chromosome"/>
</dbReference>
<dbReference type="InterPro" id="IPR006369">
    <property type="entry name" value="Protohaem_IX_farnesylTrfase"/>
</dbReference>
<dbReference type="Pfam" id="PF01040">
    <property type="entry name" value="UbiA"/>
    <property type="match status" value="1"/>
</dbReference>
<dbReference type="PANTHER" id="PTHR43448">
    <property type="entry name" value="PROTOHEME IX FARNESYLTRANSFERASE, MITOCHONDRIAL"/>
    <property type="match status" value="1"/>
</dbReference>
<evidence type="ECO:0000256" key="7">
    <source>
        <dbReference type="ARBA" id="ARBA00023136"/>
    </source>
</evidence>
<protein>
    <recommendedName>
        <fullName evidence="9">Protoheme IX farnesyltransferase</fullName>
        <ecNumber evidence="9">2.5.1.141</ecNumber>
    </recommendedName>
    <alternativeName>
        <fullName evidence="9">Heme B farnesyltransferase</fullName>
    </alternativeName>
    <alternativeName>
        <fullName evidence="9">Heme O synthase</fullName>
    </alternativeName>
</protein>
<keyword evidence="3 9" id="KW-0808">Transferase</keyword>
<dbReference type="UniPathway" id="UPA00834">
    <property type="reaction ID" value="UER00712"/>
</dbReference>
<comment type="catalytic activity">
    <reaction evidence="8 9">
        <text>heme b + (2E,6E)-farnesyl diphosphate + H2O = Fe(II)-heme o + diphosphate</text>
        <dbReference type="Rhea" id="RHEA:28070"/>
        <dbReference type="ChEBI" id="CHEBI:15377"/>
        <dbReference type="ChEBI" id="CHEBI:33019"/>
        <dbReference type="ChEBI" id="CHEBI:60344"/>
        <dbReference type="ChEBI" id="CHEBI:60530"/>
        <dbReference type="ChEBI" id="CHEBI:175763"/>
        <dbReference type="EC" id="2.5.1.141"/>
    </reaction>
</comment>
<keyword evidence="4 9" id="KW-0812">Transmembrane</keyword>
<name>A0A346E0A0_9ENTR</name>
<comment type="function">
    <text evidence="9">Converts heme B (protoheme IX) to heme O by substitution of the vinyl group on carbon 2 of heme B porphyrin ring with a hydroxyethyl farnesyl side group.</text>
</comment>
<dbReference type="EC" id="2.5.1.141" evidence="9"/>
<keyword evidence="2 9" id="KW-1003">Cell membrane</keyword>
<keyword evidence="11" id="KW-1185">Reference proteome</keyword>
<proteinExistence type="inferred from homology"/>
<dbReference type="AlphaFoldDB" id="A0A346E0A0"/>
<sequence>MFIKYFNLIKPKIVIGNLISCLGSFLLASKGNINFVLLFNTLIGMFAVLSSSCMLNNLIDHDIDHKMQRTQNRICILNSITFYLIFFIALFFSLFGFIFLYTFCNIFISILSLIGFLIYVILYSLFMKRYYIHSILIGSLSGSIPPIIGYCSVTNNFDYCAFILFIIYIFWQIPHSYSSMIYNICDYRKIDIKILPIVKGILLTKKYIIFYIIIFSLSSLFLYLFNYVGYKYLIIISCVDFFWFFISCIGFIYLDNDIIWSRCVYLYSLLIIILFNFMISIDYII</sequence>
<comment type="subcellular location">
    <subcellularLocation>
        <location evidence="9">Cell membrane</location>
        <topology evidence="9">Multi-pass membrane protein</topology>
    </subcellularLocation>
    <subcellularLocation>
        <location evidence="1">Membrane</location>
        <topology evidence="1">Multi-pass membrane protein</topology>
    </subcellularLocation>
</comment>
<evidence type="ECO:0000256" key="4">
    <source>
        <dbReference type="ARBA" id="ARBA00022692"/>
    </source>
</evidence>
<evidence type="ECO:0000256" key="2">
    <source>
        <dbReference type="ARBA" id="ARBA00022475"/>
    </source>
</evidence>
<dbReference type="NCBIfam" id="NF003348">
    <property type="entry name" value="PRK04375.1-1"/>
    <property type="match status" value="1"/>
</dbReference>
<evidence type="ECO:0000313" key="10">
    <source>
        <dbReference type="EMBL" id="AXN02405.1"/>
    </source>
</evidence>
<dbReference type="InterPro" id="IPR000537">
    <property type="entry name" value="UbiA_prenyltransferase"/>
</dbReference>
<evidence type="ECO:0000256" key="3">
    <source>
        <dbReference type="ARBA" id="ARBA00022679"/>
    </source>
</evidence>
<gene>
    <name evidence="9" type="primary">cyoE</name>
    <name evidence="10" type="ORF">C9I82_459</name>
</gene>
<evidence type="ECO:0000256" key="1">
    <source>
        <dbReference type="ARBA" id="ARBA00004141"/>
    </source>
</evidence>
<feature type="transmembrane region" description="Helical" evidence="9">
    <location>
        <begin position="232"/>
        <end position="253"/>
    </location>
</feature>
<dbReference type="InterPro" id="IPR044878">
    <property type="entry name" value="UbiA_sf"/>
</dbReference>
<organism evidence="10 11">
    <name type="scientific">Candidatus Purcelliella pentastirinorum</name>
    <dbReference type="NCBI Taxonomy" id="472834"/>
    <lineage>
        <taxon>Bacteria</taxon>
        <taxon>Pseudomonadati</taxon>
        <taxon>Pseudomonadota</taxon>
        <taxon>Gammaproteobacteria</taxon>
        <taxon>Enterobacterales</taxon>
        <taxon>Enterobacteriaceae</taxon>
        <taxon>Candidatus Purcelliella</taxon>
    </lineage>
</organism>
<dbReference type="CDD" id="cd13957">
    <property type="entry name" value="PT_UbiA_Cox10"/>
    <property type="match status" value="1"/>
</dbReference>
<accession>A0A346E0A0</accession>
<keyword evidence="6 9" id="KW-0350">Heme biosynthesis</keyword>
<keyword evidence="7 9" id="KW-0472">Membrane</keyword>
<keyword evidence="5 9" id="KW-1133">Transmembrane helix</keyword>
<feature type="transmembrane region" description="Helical" evidence="9">
    <location>
        <begin position="12"/>
        <end position="29"/>
    </location>
</feature>
<feature type="transmembrane region" description="Helical" evidence="9">
    <location>
        <begin position="106"/>
        <end position="126"/>
    </location>
</feature>
<dbReference type="Gene3D" id="1.10.357.140">
    <property type="entry name" value="UbiA prenyltransferase"/>
    <property type="match status" value="1"/>
</dbReference>
<dbReference type="GO" id="GO:0048034">
    <property type="term" value="P:heme O biosynthetic process"/>
    <property type="evidence" value="ECO:0007669"/>
    <property type="project" value="UniProtKB-UniRule"/>
</dbReference>
<comment type="miscellaneous">
    <text evidence="9">Carbon 2 of the heme B porphyrin ring is defined according to the Fischer nomenclature.</text>
</comment>
<dbReference type="PANTHER" id="PTHR43448:SF2">
    <property type="entry name" value="PROTOHEME IX FARNESYLTRANSFERASE, MITOCHONDRIAL"/>
    <property type="match status" value="1"/>
</dbReference>
<evidence type="ECO:0000256" key="8">
    <source>
        <dbReference type="ARBA" id="ARBA00047690"/>
    </source>
</evidence>
<feature type="transmembrane region" description="Helical" evidence="9">
    <location>
        <begin position="265"/>
        <end position="284"/>
    </location>
</feature>
<dbReference type="GO" id="GO:0008495">
    <property type="term" value="F:protoheme IX farnesyltransferase activity"/>
    <property type="evidence" value="ECO:0007669"/>
    <property type="project" value="UniProtKB-UniRule"/>
</dbReference>
<dbReference type="HAMAP" id="MF_00154">
    <property type="entry name" value="CyoE_CtaB"/>
    <property type="match status" value="1"/>
</dbReference>